<dbReference type="eggNOG" id="ENOG502Z7RU">
    <property type="taxonomic scope" value="Bacteria"/>
</dbReference>
<feature type="transmembrane region" description="Helical" evidence="1">
    <location>
        <begin position="123"/>
        <end position="148"/>
    </location>
</feature>
<dbReference type="AlphaFoldDB" id="Q8KA99"/>
<accession>Q8KA99</accession>
<dbReference type="EMBL" id="AE006470">
    <property type="protein sequence ID" value="AAM73482.1"/>
    <property type="molecule type" value="Genomic_DNA"/>
</dbReference>
<dbReference type="SUPFAM" id="SSF81343">
    <property type="entry name" value="Fumarate reductase respiratory complex transmembrane subunits"/>
    <property type="match status" value="1"/>
</dbReference>
<keyword evidence="3" id="KW-1185">Reference proteome</keyword>
<keyword evidence="1" id="KW-1133">Transmembrane helix</keyword>
<dbReference type="STRING" id="194439.CT2268"/>
<dbReference type="OrthoDB" id="9802842at2"/>
<dbReference type="NCBIfam" id="TIGR02046">
    <property type="entry name" value="sdhC_b558_fam"/>
    <property type="match status" value="1"/>
</dbReference>
<gene>
    <name evidence="2" type="ordered locus">CT2268</name>
</gene>
<keyword evidence="1" id="KW-0472">Membrane</keyword>
<dbReference type="CDD" id="cd03498">
    <property type="entry name" value="SQR_TypeB_2_TM"/>
    <property type="match status" value="1"/>
</dbReference>
<dbReference type="TCDB" id="3.D.10.1.5">
    <property type="family name" value="the prokaryotic succinate dehydrogenase (sdh) family"/>
</dbReference>
<reference evidence="2 3" key="1">
    <citation type="journal article" date="2002" name="Proc. Natl. Acad. Sci. U.S.A.">
        <title>The complete genome sequence of Chlorobium tepidum TLS, a photosynthetic, anaerobic, green-sulfur bacterium.</title>
        <authorList>
            <person name="Eisen J.A."/>
            <person name="Nelson K.E."/>
            <person name="Paulsen I.T."/>
            <person name="Heidelberg J.F."/>
            <person name="Wu M."/>
            <person name="Dodson R.J."/>
            <person name="Deboy R."/>
            <person name="Gwinn M.L."/>
            <person name="Nelson W.C."/>
            <person name="Haft D.H."/>
            <person name="Hickey E.K."/>
            <person name="Peterson J.D."/>
            <person name="Durkin A.S."/>
            <person name="Kolonay J.L."/>
            <person name="Yang F."/>
            <person name="Holt I."/>
            <person name="Umayam L.A."/>
            <person name="Mason T."/>
            <person name="Brenner M."/>
            <person name="Shea T.P."/>
            <person name="Parksey D."/>
            <person name="Nierman W.C."/>
            <person name="Feldblyum T.V."/>
            <person name="Hansen C.L."/>
            <person name="Craven M.B."/>
            <person name="Radune D."/>
            <person name="Vamathevan J."/>
            <person name="Khouri H."/>
            <person name="White O."/>
            <person name="Gruber T.M."/>
            <person name="Ketchum K.A."/>
            <person name="Venter J.C."/>
            <person name="Tettelin H."/>
            <person name="Bryant D.A."/>
            <person name="Fraser C.M."/>
        </authorList>
    </citation>
    <scope>NUCLEOTIDE SEQUENCE [LARGE SCALE GENOMIC DNA]</scope>
    <source>
        <strain evidence="3">ATCC 49652 / DSM 12025 / NBRC 103806 / TLS</strain>
    </source>
</reference>
<name>Q8KA99_CHLTE</name>
<dbReference type="KEGG" id="cte:CT2268"/>
<dbReference type="GO" id="GO:0016020">
    <property type="term" value="C:membrane"/>
    <property type="evidence" value="ECO:0007669"/>
    <property type="project" value="InterPro"/>
</dbReference>
<keyword evidence="1" id="KW-0812">Transmembrane</keyword>
<organism evidence="2 3">
    <name type="scientific">Chlorobaculum tepidum (strain ATCC 49652 / DSM 12025 / NBRC 103806 / TLS)</name>
    <name type="common">Chlorobium tepidum</name>
    <dbReference type="NCBI Taxonomy" id="194439"/>
    <lineage>
        <taxon>Bacteria</taxon>
        <taxon>Pseudomonadati</taxon>
        <taxon>Chlorobiota</taxon>
        <taxon>Chlorobiia</taxon>
        <taxon>Chlorobiales</taxon>
        <taxon>Chlorobiaceae</taxon>
        <taxon>Chlorobaculum</taxon>
    </lineage>
</organism>
<dbReference type="InterPro" id="IPR034804">
    <property type="entry name" value="SQR/QFR_C/D"/>
</dbReference>
<feature type="transmembrane region" description="Helical" evidence="1">
    <location>
        <begin position="212"/>
        <end position="232"/>
    </location>
</feature>
<dbReference type="InterPro" id="IPR011138">
    <property type="entry name" value="Cytochrome_b-558"/>
</dbReference>
<dbReference type="EnsemblBacteria" id="AAM73482">
    <property type="protein sequence ID" value="AAM73482"/>
    <property type="gene ID" value="CT2268"/>
</dbReference>
<feature type="transmembrane region" description="Helical" evidence="1">
    <location>
        <begin position="79"/>
        <end position="102"/>
    </location>
</feature>
<evidence type="ECO:0000313" key="3">
    <source>
        <dbReference type="Proteomes" id="UP000001007"/>
    </source>
</evidence>
<feature type="transmembrane region" description="Helical" evidence="1">
    <location>
        <begin position="180"/>
        <end position="200"/>
    </location>
</feature>
<sequence>MNFAGCAASSPVTSGLSVMDGSARRTFSSITSKVVMALAGLFLLVFLAVHLGINMLLLVDDGGKSFSAAAGFMSSYPVIRVFELALFGGFALHIAFGVIVSIRNRMSRPIRYQHRSRSETSPFSKYMLHSGIVVLIFLGLHFIDFYFIKLGIVAPPPGVARHDFYSRAVLLFSDRTSSSIYMVAFVFLGFHLNHALQAAIQTLGLNHTRHAAAIQAVSTVYAIVIAGGFMAIPLRFTLFN</sequence>
<evidence type="ECO:0000256" key="1">
    <source>
        <dbReference type="SAM" id="Phobius"/>
    </source>
</evidence>
<dbReference type="HOGENOM" id="CLU_077968_0_1_10"/>
<proteinExistence type="predicted"/>
<protein>
    <submittedName>
        <fullName evidence="2">Succinate dehydrogenase, cytochrome subunit, putative</fullName>
    </submittedName>
</protein>
<dbReference type="Proteomes" id="UP000001007">
    <property type="component" value="Chromosome"/>
</dbReference>
<dbReference type="Gene3D" id="1.20.1300.10">
    <property type="entry name" value="Fumarate reductase/succinate dehydrogenase, transmembrane subunit"/>
    <property type="match status" value="1"/>
</dbReference>
<dbReference type="PATRIC" id="fig|194439.7.peg.2064"/>
<evidence type="ECO:0000313" key="2">
    <source>
        <dbReference type="EMBL" id="AAM73482.1"/>
    </source>
</evidence>
<dbReference type="SMR" id="Q8KA99"/>
<feature type="transmembrane region" description="Helical" evidence="1">
    <location>
        <begin position="34"/>
        <end position="59"/>
    </location>
</feature>